<gene>
    <name evidence="1" type="ORF">M9H77_32100</name>
</gene>
<evidence type="ECO:0000313" key="1">
    <source>
        <dbReference type="EMBL" id="KAI5654913.1"/>
    </source>
</evidence>
<name>A0ACC0A202_CATRO</name>
<dbReference type="Proteomes" id="UP001060085">
    <property type="component" value="Linkage Group LG07"/>
</dbReference>
<proteinExistence type="predicted"/>
<evidence type="ECO:0000313" key="2">
    <source>
        <dbReference type="Proteomes" id="UP001060085"/>
    </source>
</evidence>
<protein>
    <submittedName>
        <fullName evidence="1">Uncharacterized protein</fullName>
    </submittedName>
</protein>
<comment type="caution">
    <text evidence="1">The sequence shown here is derived from an EMBL/GenBank/DDBJ whole genome shotgun (WGS) entry which is preliminary data.</text>
</comment>
<organism evidence="1 2">
    <name type="scientific">Catharanthus roseus</name>
    <name type="common">Madagascar periwinkle</name>
    <name type="synonym">Vinca rosea</name>
    <dbReference type="NCBI Taxonomy" id="4058"/>
    <lineage>
        <taxon>Eukaryota</taxon>
        <taxon>Viridiplantae</taxon>
        <taxon>Streptophyta</taxon>
        <taxon>Embryophyta</taxon>
        <taxon>Tracheophyta</taxon>
        <taxon>Spermatophyta</taxon>
        <taxon>Magnoliopsida</taxon>
        <taxon>eudicotyledons</taxon>
        <taxon>Gunneridae</taxon>
        <taxon>Pentapetalae</taxon>
        <taxon>asterids</taxon>
        <taxon>lamiids</taxon>
        <taxon>Gentianales</taxon>
        <taxon>Apocynaceae</taxon>
        <taxon>Rauvolfioideae</taxon>
        <taxon>Vinceae</taxon>
        <taxon>Catharanthinae</taxon>
        <taxon>Catharanthus</taxon>
    </lineage>
</organism>
<sequence>MNQNRKKLYQTPKKDQNISCPDLCVDSTCPYDCYGYSDSYPIPQPLLSPPEPEPTAYSSAGGQTISTLLIIIITVLVSGFLIISYYVLVVKFLKRWNPFTPRRRQPPAMNEEFLDENRGPEIDHPIWYINTIGLQSSVINAITVFRYKKGDNLIEGTECAICLNEFLNEETLRLLPKCDHAFHIPCIDTWLRSHTNCPVCRAGIVSANYRSVSNGVNSIIFPPDEDSDQSGNSENGELNHSDEIIRDDGLCENRADSNQETEIQVFDNSMIEDEKNEIFLSVKRCASVDSFMAADISRAVDDDLAMAENGEVLANSSQEIKEQKGFRGEQRINNGGSSSITEFLRKKPVRMKRSFSYAGRSFLPRQQHPRKDYSMPHL</sequence>
<keyword evidence="2" id="KW-1185">Reference proteome</keyword>
<reference evidence="2" key="1">
    <citation type="journal article" date="2023" name="Nat. Plants">
        <title>Single-cell RNA sequencing provides a high-resolution roadmap for understanding the multicellular compartmentation of specialized metabolism.</title>
        <authorList>
            <person name="Sun S."/>
            <person name="Shen X."/>
            <person name="Li Y."/>
            <person name="Li Y."/>
            <person name="Wang S."/>
            <person name="Li R."/>
            <person name="Zhang H."/>
            <person name="Shen G."/>
            <person name="Guo B."/>
            <person name="Wei J."/>
            <person name="Xu J."/>
            <person name="St-Pierre B."/>
            <person name="Chen S."/>
            <person name="Sun C."/>
        </authorList>
    </citation>
    <scope>NUCLEOTIDE SEQUENCE [LARGE SCALE GENOMIC DNA]</scope>
</reference>
<accession>A0ACC0A202</accession>
<dbReference type="EMBL" id="CM044707">
    <property type="protein sequence ID" value="KAI5654913.1"/>
    <property type="molecule type" value="Genomic_DNA"/>
</dbReference>